<dbReference type="Pfam" id="PF00271">
    <property type="entry name" value="Helicase_C"/>
    <property type="match status" value="1"/>
</dbReference>
<dbReference type="PROSITE" id="PS51194">
    <property type="entry name" value="HELICASE_CTER"/>
    <property type="match status" value="1"/>
</dbReference>
<dbReference type="GO" id="GO:0016887">
    <property type="term" value="F:ATP hydrolysis activity"/>
    <property type="evidence" value="ECO:0007669"/>
    <property type="project" value="InterPro"/>
</dbReference>
<dbReference type="EMBL" id="MU854322">
    <property type="protein sequence ID" value="KAK4044035.1"/>
    <property type="molecule type" value="Genomic_DNA"/>
</dbReference>
<comment type="similarity">
    <text evidence="2">Belongs to the SNF2/RAD54 helicase family.</text>
</comment>
<dbReference type="InterPro" id="IPR044574">
    <property type="entry name" value="ARIP4-like"/>
</dbReference>
<reference evidence="13" key="1">
    <citation type="journal article" date="2023" name="Mol. Phylogenet. Evol.">
        <title>Genome-scale phylogeny and comparative genomics of the fungal order Sordariales.</title>
        <authorList>
            <person name="Hensen N."/>
            <person name="Bonometti L."/>
            <person name="Westerberg I."/>
            <person name="Brannstrom I.O."/>
            <person name="Guillou S."/>
            <person name="Cros-Aarteil S."/>
            <person name="Calhoun S."/>
            <person name="Haridas S."/>
            <person name="Kuo A."/>
            <person name="Mondo S."/>
            <person name="Pangilinan J."/>
            <person name="Riley R."/>
            <person name="LaButti K."/>
            <person name="Andreopoulos B."/>
            <person name="Lipzen A."/>
            <person name="Chen C."/>
            <person name="Yan M."/>
            <person name="Daum C."/>
            <person name="Ng V."/>
            <person name="Clum A."/>
            <person name="Steindorff A."/>
            <person name="Ohm R.A."/>
            <person name="Martin F."/>
            <person name="Silar P."/>
            <person name="Natvig D.O."/>
            <person name="Lalanne C."/>
            <person name="Gautier V."/>
            <person name="Ament-Velasquez S.L."/>
            <person name="Kruys A."/>
            <person name="Hutchinson M.I."/>
            <person name="Powell A.J."/>
            <person name="Barry K."/>
            <person name="Miller A.N."/>
            <person name="Grigoriev I.V."/>
            <person name="Debuchy R."/>
            <person name="Gladieux P."/>
            <person name="Hiltunen Thoren M."/>
            <person name="Johannesson H."/>
        </authorList>
    </citation>
    <scope>NUCLEOTIDE SEQUENCE [LARGE SCALE GENOMIC DNA]</scope>
    <source>
        <strain evidence="13">CBS 284.82</strain>
    </source>
</reference>
<dbReference type="SUPFAM" id="SSF52540">
    <property type="entry name" value="P-loop containing nucleoside triphosphate hydrolases"/>
    <property type="match status" value="2"/>
</dbReference>
<keyword evidence="3" id="KW-0547">Nucleotide-binding</keyword>
<comment type="subcellular location">
    <subcellularLocation>
        <location evidence="1">Nucleus</location>
    </subcellularLocation>
</comment>
<dbReference type="GO" id="GO:0004386">
    <property type="term" value="F:helicase activity"/>
    <property type="evidence" value="ECO:0007669"/>
    <property type="project" value="UniProtKB-KW"/>
</dbReference>
<name>A0AAN6PT06_9PEZI</name>
<evidence type="ECO:0000256" key="4">
    <source>
        <dbReference type="ARBA" id="ARBA00022801"/>
    </source>
</evidence>
<dbReference type="SMART" id="SM00487">
    <property type="entry name" value="DEXDc"/>
    <property type="match status" value="1"/>
</dbReference>
<feature type="region of interest" description="Disordered" evidence="9">
    <location>
        <begin position="529"/>
        <end position="602"/>
    </location>
</feature>
<keyword evidence="13" id="KW-1185">Reference proteome</keyword>
<feature type="compositionally biased region" description="Acidic residues" evidence="9">
    <location>
        <begin position="489"/>
        <end position="498"/>
    </location>
</feature>
<dbReference type="PANTHER" id="PTHR45797:SF1">
    <property type="entry name" value="HELICASE ARIP4"/>
    <property type="match status" value="1"/>
</dbReference>
<keyword evidence="6" id="KW-0067">ATP-binding</keyword>
<dbReference type="InterPro" id="IPR056026">
    <property type="entry name" value="DUF7607"/>
</dbReference>
<evidence type="ECO:0000256" key="3">
    <source>
        <dbReference type="ARBA" id="ARBA00022741"/>
    </source>
</evidence>
<dbReference type="Proteomes" id="UP001303115">
    <property type="component" value="Unassembled WGS sequence"/>
</dbReference>
<dbReference type="Gene3D" id="3.40.50.300">
    <property type="entry name" value="P-loop containing nucleotide triphosphate hydrolases"/>
    <property type="match status" value="1"/>
</dbReference>
<evidence type="ECO:0000259" key="10">
    <source>
        <dbReference type="PROSITE" id="PS51192"/>
    </source>
</evidence>
<dbReference type="PROSITE" id="PS51192">
    <property type="entry name" value="HELICASE_ATP_BIND_1"/>
    <property type="match status" value="1"/>
</dbReference>
<keyword evidence="7" id="KW-0238">DNA-binding</keyword>
<protein>
    <submittedName>
        <fullName evidence="12">Uncharacterized protein</fullName>
    </submittedName>
</protein>
<feature type="region of interest" description="Disordered" evidence="9">
    <location>
        <begin position="307"/>
        <end position="357"/>
    </location>
</feature>
<feature type="compositionally biased region" description="Basic and acidic residues" evidence="9">
    <location>
        <begin position="1469"/>
        <end position="1501"/>
    </location>
</feature>
<evidence type="ECO:0000256" key="6">
    <source>
        <dbReference type="ARBA" id="ARBA00022840"/>
    </source>
</evidence>
<feature type="region of interest" description="Disordered" evidence="9">
    <location>
        <begin position="1461"/>
        <end position="1537"/>
    </location>
</feature>
<comment type="caution">
    <text evidence="12">The sequence shown here is derived from an EMBL/GenBank/DDBJ whole genome shotgun (WGS) entry which is preliminary data.</text>
</comment>
<evidence type="ECO:0000256" key="5">
    <source>
        <dbReference type="ARBA" id="ARBA00022806"/>
    </source>
</evidence>
<feature type="compositionally biased region" description="Polar residues" evidence="9">
    <location>
        <begin position="1525"/>
        <end position="1537"/>
    </location>
</feature>
<sequence length="1814" mass="201744">MAGDDQSDPFLWDEDRVVQELCTSNRSWKAPLAKRLPDPAALEAKLRDCGVDGESLLTYEDEFGFDHLWACLGVKKLPHQLSLKDAITQLRRRSAGYREWKTQQLANSQLCAEEDDGLAIKSEPYKPADVEHGAQLAPVSEPSPDSTGTEPRAAVPELTSSCQGVLSPALSPSADRDLPAASQVSEAQGSDQEASEEPPSKKRRIAPTTLSADTTFNPAFAIIPNEGDAFVGGRDTVKTVLQAGDTSGFLGAGTLRRARLLEPQTADPTGPVNQVFSLVPTQLPPGRRIQVAAAMKRFLRANLADRLKPSGDRDEEESEYGESDDGSVDSETWREYQEEEAERAAAEPRQDATNERLLSKEEVAEAVRIAIQELESRWMAEKKPGCDRVAFKKWQEVRRNPYRLGYIDSVKRELDHFVIRIANYSKQLIAQTWTVGNDVQRTASGILEASVFDKKHREWLIHVIESPCQPPKPSTLPRATPKRVKPSIPDDEELLTSDSDDMDAFIENDETAIPLVGDEMEIDSEPGRELATVPANPGRDAFATPGDGANADPSPARTTPSSEQAEDDLPSAPPTPEKIKVEQPLMPATSRRTATSPPEVVVIDSSPSPLKLIDQIPGLHDLDSLENIGDIGIKYWEKIEDAERLVVAVLCQWSRSKIVKIYGDIKDCDHTELWPKYMAPTLEDPDSATPDSVAFYLCRLFDVFVNTSATRIEQKTLRPNTCNRMKRKGDLFAGFCAFLKRVLPLFLGIAPQAPTRIVLKTPRKGSPSTPTPAEIQDPADEFSASEESSLDGIPRPSTKKRRRARRRDADAANLRIDNVKRNEVLARRTRELRERIALQGSVSSKHARLIVNETKESDDQSLIYINDHIGSKIKDHQIEGVRFMWNQVVVDSKVRQGCLLAHMMGLGKTMQVITLLVVIAESSASPDESVRSQIPENLRESRTLILCPPSLVDNWHDEIRMWAPDEVLGPIQRVDTVPSTQRMKPVHAWAASGGVLIVGYTMFTILVRDEAAAKILLEVPNLVIGDEAHYIKNPESQRHQATANFKTMNRIAMTGSPLTNNVMDYYAMINWVAPNYLADIVEFRDRFSNPIKEGLYADSEPPQKRRARRMLHVLKETVDPKVHRRDIEVLLHELPKKKEFIIMLPLTKVQTRLYKSYIEWVTDPSREMQMAGQAKAWSLVAKLGLVLAHPFIFKTVAEAQKAKPSGSKGQSSKAPRAGNAEEDDVEMPQDVLIRLLTATAIREIEDYALSNKILVLLQILDECKKVGDKVLVFSQSISTLDYIENIFRRQRLVYQRLDGHTPMSTRQDSVKKFNTGSECQVYLISTKAGGVGLNIYGANRVVIFDFRYSPSDEQQAIGRAYRLGQTKPVYVYWLTIGGTFEDTIHNNAVFKTQLASRVVDKKNPDPWSTRFAGAYFKMPADVEQTDLSGSRGQDRVLDALLQSEVAGKLIRKITSTETFEQEEAYELTPEERQEAEKDIEMERLRSQNPEEYKRREQEQRSQWRSMVGTVPLPPPGFYQPRPTDGESQLASQGTGNRSNRIVRIKVPEHMRGKREPGPPIPTVVSGTASAQLSPPSFPPNIDYPPQQVLTLTSAALVSPPVPFTPHPTTLATPAFPQSPPVQDKPAIVPAIPAPNQPGVNNALTQEPTPVPPPILAAGTHFKVPHTASPPSLLSGPPVLGSPGTPSAAAAAAQISESDFPDLRAVHKKLSQEGRHVRHHPSDVLNRVQGVWTRNKVEQLPMMDKIQNMKKCSRNPRFAEAMLSGYMEPEQLASLTRPEMEEISASLNGLAEGEFRQRVWTTKADFKVCTDTKSI</sequence>
<dbReference type="GO" id="GO:0003677">
    <property type="term" value="F:DNA binding"/>
    <property type="evidence" value="ECO:0007669"/>
    <property type="project" value="UniProtKB-KW"/>
</dbReference>
<dbReference type="Pfam" id="PF00176">
    <property type="entry name" value="SNF2-rel_dom"/>
    <property type="match status" value="1"/>
</dbReference>
<dbReference type="InterPro" id="IPR001650">
    <property type="entry name" value="Helicase_C-like"/>
</dbReference>
<evidence type="ECO:0000313" key="12">
    <source>
        <dbReference type="EMBL" id="KAK4044035.1"/>
    </source>
</evidence>
<feature type="compositionally biased region" description="Polar residues" evidence="9">
    <location>
        <begin position="182"/>
        <end position="192"/>
    </location>
</feature>
<feature type="region of interest" description="Disordered" evidence="9">
    <location>
        <begin position="758"/>
        <end position="809"/>
    </location>
</feature>
<dbReference type="InterPro" id="IPR027417">
    <property type="entry name" value="P-loop_NTPase"/>
</dbReference>
<keyword evidence="5" id="KW-0347">Helicase</keyword>
<feature type="domain" description="Helicase ATP-binding" evidence="10">
    <location>
        <begin position="889"/>
        <end position="1075"/>
    </location>
</feature>
<evidence type="ECO:0000256" key="9">
    <source>
        <dbReference type="SAM" id="MobiDB-lite"/>
    </source>
</evidence>
<keyword evidence="4" id="KW-0378">Hydrolase</keyword>
<dbReference type="InterPro" id="IPR049730">
    <property type="entry name" value="SNF2/RAD54-like_C"/>
</dbReference>
<proteinExistence type="inferred from homology"/>
<dbReference type="CDD" id="cd18793">
    <property type="entry name" value="SF2_C_SNF"/>
    <property type="match status" value="1"/>
</dbReference>
<feature type="region of interest" description="Disordered" evidence="9">
    <location>
        <begin position="136"/>
        <end position="210"/>
    </location>
</feature>
<keyword evidence="8" id="KW-0539">Nucleus</keyword>
<dbReference type="InterPro" id="IPR038718">
    <property type="entry name" value="SNF2-like_sf"/>
</dbReference>
<evidence type="ECO:0000259" key="11">
    <source>
        <dbReference type="PROSITE" id="PS51194"/>
    </source>
</evidence>
<evidence type="ECO:0000256" key="7">
    <source>
        <dbReference type="ARBA" id="ARBA00023125"/>
    </source>
</evidence>
<dbReference type="Gene3D" id="3.40.50.10810">
    <property type="entry name" value="Tandem AAA-ATPase domain"/>
    <property type="match status" value="1"/>
</dbReference>
<feature type="domain" description="Helicase C-terminal" evidence="11">
    <location>
        <begin position="1255"/>
        <end position="1405"/>
    </location>
</feature>
<dbReference type="SMART" id="SM00490">
    <property type="entry name" value="HELICc"/>
    <property type="match status" value="1"/>
</dbReference>
<accession>A0AAN6PT06</accession>
<feature type="compositionally biased region" description="Acidic residues" evidence="9">
    <location>
        <begin position="313"/>
        <end position="328"/>
    </location>
</feature>
<dbReference type="GO" id="GO:0005634">
    <property type="term" value="C:nucleus"/>
    <property type="evidence" value="ECO:0007669"/>
    <property type="project" value="UniProtKB-SubCell"/>
</dbReference>
<gene>
    <name evidence="12" type="ORF">C8A01DRAFT_12521</name>
</gene>
<feature type="region of interest" description="Disordered" evidence="9">
    <location>
        <begin position="1203"/>
        <end position="1224"/>
    </location>
</feature>
<feature type="compositionally biased region" description="Basic and acidic residues" evidence="9">
    <location>
        <begin position="331"/>
        <end position="357"/>
    </location>
</feature>
<dbReference type="GO" id="GO:0005524">
    <property type="term" value="F:ATP binding"/>
    <property type="evidence" value="ECO:0007669"/>
    <property type="project" value="UniProtKB-KW"/>
</dbReference>
<evidence type="ECO:0000256" key="2">
    <source>
        <dbReference type="ARBA" id="ARBA00007025"/>
    </source>
</evidence>
<feature type="region of interest" description="Disordered" evidence="9">
    <location>
        <begin position="470"/>
        <end position="498"/>
    </location>
</feature>
<evidence type="ECO:0000256" key="8">
    <source>
        <dbReference type="ARBA" id="ARBA00023242"/>
    </source>
</evidence>
<organism evidence="12 13">
    <name type="scientific">Parachaetomium inaequale</name>
    <dbReference type="NCBI Taxonomy" id="2588326"/>
    <lineage>
        <taxon>Eukaryota</taxon>
        <taxon>Fungi</taxon>
        <taxon>Dikarya</taxon>
        <taxon>Ascomycota</taxon>
        <taxon>Pezizomycotina</taxon>
        <taxon>Sordariomycetes</taxon>
        <taxon>Sordariomycetidae</taxon>
        <taxon>Sordariales</taxon>
        <taxon>Chaetomiaceae</taxon>
        <taxon>Parachaetomium</taxon>
    </lineage>
</organism>
<feature type="compositionally biased region" description="Basic residues" evidence="9">
    <location>
        <begin position="797"/>
        <end position="806"/>
    </location>
</feature>
<evidence type="ECO:0000313" key="13">
    <source>
        <dbReference type="Proteomes" id="UP001303115"/>
    </source>
</evidence>
<dbReference type="InterPro" id="IPR014001">
    <property type="entry name" value="Helicase_ATP-bd"/>
</dbReference>
<evidence type="ECO:0000256" key="1">
    <source>
        <dbReference type="ARBA" id="ARBA00004123"/>
    </source>
</evidence>
<dbReference type="PANTHER" id="PTHR45797">
    <property type="entry name" value="RAD54-LIKE"/>
    <property type="match status" value="1"/>
</dbReference>
<dbReference type="Pfam" id="PF24580">
    <property type="entry name" value="DUF7607"/>
    <property type="match status" value="1"/>
</dbReference>
<dbReference type="InterPro" id="IPR000330">
    <property type="entry name" value="SNF2_N"/>
</dbReference>